<accession>A0A0F7JU39</accession>
<reference evidence="1 2" key="1">
    <citation type="journal article" date="2015" name="Genome Announc.">
        <title>Complete Genome Sequence of Sedimenticola thiotaurini Strain SIP-G1, a Polyphosphate- and Polyhydroxyalkanoate-Accumulating Sulfur-Oxidizing Gammaproteobacterium Isolated from Salt Marsh Sediments.</title>
        <authorList>
            <person name="Flood B.E."/>
            <person name="Jones D.S."/>
            <person name="Bailey J.V."/>
        </authorList>
    </citation>
    <scope>NUCLEOTIDE SEQUENCE [LARGE SCALE GENOMIC DNA]</scope>
    <source>
        <strain evidence="1 2">SIP-G1</strain>
    </source>
</reference>
<dbReference type="AlphaFoldDB" id="A0A0F7JU39"/>
<name>A0A0F7JU39_9GAMM</name>
<evidence type="ECO:0000313" key="2">
    <source>
        <dbReference type="Proteomes" id="UP000034410"/>
    </source>
</evidence>
<sequence>MPAPHIHTAVPLRRYQLGSFLVNILGDIKSDDPAEYRYIMALIDEGAQEPCLYVTAEVNPPAQRQQGRYRIRVVLDQQEKEMGSADEWGDVENFSIFSMGIAAKLYQLGDEEPKRLV</sequence>
<dbReference type="KEGG" id="seds:AAY24_06560"/>
<dbReference type="EMBL" id="CP011412">
    <property type="protein sequence ID" value="AKH20071.1"/>
    <property type="molecule type" value="Genomic_DNA"/>
</dbReference>
<dbReference type="RefSeq" id="WP_046859006.1">
    <property type="nucleotide sequence ID" value="NZ_CP011412.1"/>
</dbReference>
<dbReference type="Proteomes" id="UP000034410">
    <property type="component" value="Chromosome"/>
</dbReference>
<dbReference type="OrthoDB" id="7060864at2"/>
<evidence type="ECO:0000313" key="1">
    <source>
        <dbReference type="EMBL" id="AKH20071.1"/>
    </source>
</evidence>
<organism evidence="1 2">
    <name type="scientific">Sedimenticola thiotaurini</name>
    <dbReference type="NCBI Taxonomy" id="1543721"/>
    <lineage>
        <taxon>Bacteria</taxon>
        <taxon>Pseudomonadati</taxon>
        <taxon>Pseudomonadota</taxon>
        <taxon>Gammaproteobacteria</taxon>
        <taxon>Chromatiales</taxon>
        <taxon>Sedimenticolaceae</taxon>
        <taxon>Sedimenticola</taxon>
    </lineage>
</organism>
<gene>
    <name evidence="1" type="ORF">AAY24_06560</name>
</gene>
<proteinExistence type="predicted"/>
<keyword evidence="2" id="KW-1185">Reference proteome</keyword>
<protein>
    <submittedName>
        <fullName evidence="1">Uncharacterized protein</fullName>
    </submittedName>
</protein>